<keyword evidence="3" id="KW-0804">Transcription</keyword>
<dbReference type="AlphaFoldDB" id="Q11JD9"/>
<feature type="domain" description="HTH marR-type" evidence="4">
    <location>
        <begin position="14"/>
        <end position="152"/>
    </location>
</feature>
<dbReference type="InterPro" id="IPR036390">
    <property type="entry name" value="WH_DNA-bd_sf"/>
</dbReference>
<dbReference type="InterPro" id="IPR023187">
    <property type="entry name" value="Tscrpt_reg_MarR-type_CS"/>
</dbReference>
<evidence type="ECO:0000313" key="5">
    <source>
        <dbReference type="EMBL" id="ABG62486.1"/>
    </source>
</evidence>
<dbReference type="KEGG" id="mes:Meso_1089"/>
<dbReference type="GO" id="GO:0003677">
    <property type="term" value="F:DNA binding"/>
    <property type="evidence" value="ECO:0007669"/>
    <property type="project" value="UniProtKB-KW"/>
</dbReference>
<reference evidence="5" key="1">
    <citation type="submission" date="2006-06" db="EMBL/GenBank/DDBJ databases">
        <title>Complete sequence of chromosome of Chelativorans sp. BNC1.</title>
        <authorList>
            <consortium name="US DOE Joint Genome Institute"/>
            <person name="Copeland A."/>
            <person name="Lucas S."/>
            <person name="Lapidus A."/>
            <person name="Barry K."/>
            <person name="Detter J.C."/>
            <person name="Glavina del Rio T."/>
            <person name="Hammon N."/>
            <person name="Israni S."/>
            <person name="Dalin E."/>
            <person name="Tice H."/>
            <person name="Pitluck S."/>
            <person name="Chertkov O."/>
            <person name="Brettin T."/>
            <person name="Bruce D."/>
            <person name="Han C."/>
            <person name="Tapia R."/>
            <person name="Gilna P."/>
            <person name="Schmutz J."/>
            <person name="Larimer F."/>
            <person name="Land M."/>
            <person name="Hauser L."/>
            <person name="Kyrpides N."/>
            <person name="Mikhailova N."/>
            <person name="Richardson P."/>
        </authorList>
    </citation>
    <scope>NUCLEOTIDE SEQUENCE</scope>
    <source>
        <strain evidence="5">BNC1</strain>
    </source>
</reference>
<name>Q11JD9_CHESB</name>
<dbReference type="Pfam" id="PF12802">
    <property type="entry name" value="MarR_2"/>
    <property type="match status" value="1"/>
</dbReference>
<dbReference type="STRING" id="266779.Meso_1089"/>
<dbReference type="HOGENOM" id="CLU_083287_18_2_5"/>
<dbReference type="SMART" id="SM00347">
    <property type="entry name" value="HTH_MARR"/>
    <property type="match status" value="1"/>
</dbReference>
<keyword evidence="1" id="KW-0805">Transcription regulation</keyword>
<evidence type="ECO:0000256" key="3">
    <source>
        <dbReference type="ARBA" id="ARBA00023163"/>
    </source>
</evidence>
<dbReference type="PRINTS" id="PR00598">
    <property type="entry name" value="HTHMARR"/>
</dbReference>
<organism evidence="5">
    <name type="scientific">Chelativorans sp. (strain BNC1)</name>
    <dbReference type="NCBI Taxonomy" id="266779"/>
    <lineage>
        <taxon>Bacteria</taxon>
        <taxon>Pseudomonadati</taxon>
        <taxon>Pseudomonadota</taxon>
        <taxon>Alphaproteobacteria</taxon>
        <taxon>Hyphomicrobiales</taxon>
        <taxon>Phyllobacteriaceae</taxon>
        <taxon>Chelativorans</taxon>
    </lineage>
</organism>
<evidence type="ECO:0000256" key="2">
    <source>
        <dbReference type="ARBA" id="ARBA00023125"/>
    </source>
</evidence>
<evidence type="ECO:0000259" key="4">
    <source>
        <dbReference type="PROSITE" id="PS50995"/>
    </source>
</evidence>
<keyword evidence="2" id="KW-0238">DNA-binding</keyword>
<evidence type="ECO:0000256" key="1">
    <source>
        <dbReference type="ARBA" id="ARBA00023015"/>
    </source>
</evidence>
<dbReference type="SUPFAM" id="SSF46785">
    <property type="entry name" value="Winged helix' DNA-binding domain"/>
    <property type="match status" value="1"/>
</dbReference>
<gene>
    <name evidence="5" type="ordered locus">Meso_1089</name>
</gene>
<dbReference type="PROSITE" id="PS50995">
    <property type="entry name" value="HTH_MARR_2"/>
    <property type="match status" value="1"/>
</dbReference>
<dbReference type="PANTHER" id="PTHR42756">
    <property type="entry name" value="TRANSCRIPTIONAL REGULATOR, MARR"/>
    <property type="match status" value="1"/>
</dbReference>
<accession>Q11JD9</accession>
<dbReference type="eggNOG" id="COG1846">
    <property type="taxonomic scope" value="Bacteria"/>
</dbReference>
<dbReference type="PANTHER" id="PTHR42756:SF1">
    <property type="entry name" value="TRANSCRIPTIONAL REPRESSOR OF EMRAB OPERON"/>
    <property type="match status" value="1"/>
</dbReference>
<sequence length="161" mass="18139">MADETSKQEEPIELGQLDHTTGFLVRRLHNSLVSSWKADIVGPASLITPVQAGVLILIAENPGVMQARLLKVLDVESATLVKSITRLAEFGYIERVRNPDDKRAFHLYLTPSGQEALKFVAAKMREREEGLRTSIDPAEYEVFRKVLLQLIRSRLKTATWL</sequence>
<dbReference type="PROSITE" id="PS01117">
    <property type="entry name" value="HTH_MARR_1"/>
    <property type="match status" value="1"/>
</dbReference>
<dbReference type="InterPro" id="IPR000835">
    <property type="entry name" value="HTH_MarR-typ"/>
</dbReference>
<proteinExistence type="predicted"/>
<dbReference type="Gene3D" id="1.10.10.10">
    <property type="entry name" value="Winged helix-like DNA-binding domain superfamily/Winged helix DNA-binding domain"/>
    <property type="match status" value="1"/>
</dbReference>
<dbReference type="EMBL" id="CP000390">
    <property type="protein sequence ID" value="ABG62486.1"/>
    <property type="molecule type" value="Genomic_DNA"/>
</dbReference>
<dbReference type="InterPro" id="IPR036388">
    <property type="entry name" value="WH-like_DNA-bd_sf"/>
</dbReference>
<protein>
    <submittedName>
        <fullName evidence="5">Transcriptional regulator, MarR family</fullName>
    </submittedName>
</protein>
<dbReference type="GO" id="GO:0003700">
    <property type="term" value="F:DNA-binding transcription factor activity"/>
    <property type="evidence" value="ECO:0007669"/>
    <property type="project" value="InterPro"/>
</dbReference>